<dbReference type="InterPro" id="IPR050694">
    <property type="entry name" value="LRRC14/PRAME"/>
</dbReference>
<dbReference type="PANTHER" id="PTHR14224">
    <property type="entry name" value="SIMILAR TO PREFERENTIALLY EXPRESSED ANTIGEN IN MELANOMA-LIKE 3"/>
    <property type="match status" value="1"/>
</dbReference>
<keyword evidence="3" id="KW-0472">Membrane</keyword>
<evidence type="ECO:0000256" key="2">
    <source>
        <dbReference type="ARBA" id="ARBA00022737"/>
    </source>
</evidence>
<keyword evidence="3" id="KW-0812">Transmembrane</keyword>
<protein>
    <submittedName>
        <fullName evidence="5">PRAME family member 18-like</fullName>
    </submittedName>
</protein>
<evidence type="ECO:0000256" key="1">
    <source>
        <dbReference type="ARBA" id="ARBA00022614"/>
    </source>
</evidence>
<gene>
    <name evidence="5" type="primary">LOC106007670</name>
</gene>
<sequence length="252" mass="29912">MRMRTWFPPTLLDLAVQSLLRDKNLVIRALEELPRELFPPLFMEAFTRGHTEVLKALVPAWPFPCLPLGVLMKMRNTEIAQTQLNIFRLPAWDLQFFQAVLDGLDVLLAQKVRPRRWKLQVLDMRNMHLNFWRVWAGNLEDLGSPEVTWRREMKKDGPKLAEKQPLRVLIDQDLCLECQDPSLHFLFKWVQERRGLVQLEWRKLYTDAAAPLTTVKFLEMVVFGCMEYVEGHRFWVLCIVCFFCFFLLVLFF</sequence>
<keyword evidence="1" id="KW-0433">Leucine-rich repeat</keyword>
<accession>A0AAX6RT73</accession>
<organism evidence="4 5">
    <name type="scientific">Heterocephalus glaber</name>
    <name type="common">Naked mole rat</name>
    <dbReference type="NCBI Taxonomy" id="10181"/>
    <lineage>
        <taxon>Eukaryota</taxon>
        <taxon>Metazoa</taxon>
        <taxon>Chordata</taxon>
        <taxon>Craniata</taxon>
        <taxon>Vertebrata</taxon>
        <taxon>Euteleostomi</taxon>
        <taxon>Mammalia</taxon>
        <taxon>Eutheria</taxon>
        <taxon>Euarchontoglires</taxon>
        <taxon>Glires</taxon>
        <taxon>Rodentia</taxon>
        <taxon>Hystricomorpha</taxon>
        <taxon>Bathyergidae</taxon>
        <taxon>Heterocephalus</taxon>
    </lineage>
</organism>
<name>A0AAX6RT73_HETGA</name>
<proteinExistence type="predicted"/>
<evidence type="ECO:0000313" key="4">
    <source>
        <dbReference type="Proteomes" id="UP000694906"/>
    </source>
</evidence>
<keyword evidence="3" id="KW-1133">Transmembrane helix</keyword>
<evidence type="ECO:0000256" key="3">
    <source>
        <dbReference type="SAM" id="Phobius"/>
    </source>
</evidence>
<keyword evidence="2" id="KW-0677">Repeat</keyword>
<dbReference type="PANTHER" id="PTHR14224:SF19">
    <property type="entry name" value="PRAME FAMILY MEMBER 11-RELATED"/>
    <property type="match status" value="1"/>
</dbReference>
<dbReference type="Proteomes" id="UP000694906">
    <property type="component" value="Unplaced"/>
</dbReference>
<evidence type="ECO:0000313" key="5">
    <source>
        <dbReference type="RefSeq" id="XP_021099284.1"/>
    </source>
</evidence>
<reference evidence="5" key="1">
    <citation type="submission" date="2025-08" db="UniProtKB">
        <authorList>
            <consortium name="RefSeq"/>
        </authorList>
    </citation>
    <scope>IDENTIFICATION</scope>
</reference>
<dbReference type="GO" id="GO:0005737">
    <property type="term" value="C:cytoplasm"/>
    <property type="evidence" value="ECO:0007669"/>
    <property type="project" value="TreeGrafter"/>
</dbReference>
<keyword evidence="4" id="KW-1185">Reference proteome</keyword>
<dbReference type="RefSeq" id="XP_021099284.1">
    <property type="nucleotide sequence ID" value="XM_021243625.1"/>
</dbReference>
<feature type="transmembrane region" description="Helical" evidence="3">
    <location>
        <begin position="234"/>
        <end position="251"/>
    </location>
</feature>
<dbReference type="GeneID" id="106007670"/>
<dbReference type="AlphaFoldDB" id="A0AAX6RT73"/>